<dbReference type="Proteomes" id="UP000281726">
    <property type="component" value="Unassembled WGS sequence"/>
</dbReference>
<dbReference type="PRINTS" id="PR00081">
    <property type="entry name" value="GDHRDH"/>
</dbReference>
<dbReference type="SUPFAM" id="SSF51735">
    <property type="entry name" value="NAD(P)-binding Rossmann-fold domains"/>
    <property type="match status" value="1"/>
</dbReference>
<dbReference type="OrthoDB" id="9804774at2"/>
<evidence type="ECO:0000256" key="1">
    <source>
        <dbReference type="ARBA" id="ARBA00006484"/>
    </source>
</evidence>
<evidence type="ECO:0000256" key="2">
    <source>
        <dbReference type="ARBA" id="ARBA00023002"/>
    </source>
</evidence>
<dbReference type="GO" id="GO:0047936">
    <property type="term" value="F:glucose 1-dehydrogenase [NAD(P)+] activity"/>
    <property type="evidence" value="ECO:0007669"/>
    <property type="project" value="UniProtKB-EC"/>
</dbReference>
<dbReference type="InterPro" id="IPR036291">
    <property type="entry name" value="NAD(P)-bd_dom_sf"/>
</dbReference>
<dbReference type="AlphaFoldDB" id="A0A3A9ZSE2"/>
<keyword evidence="4" id="KW-1185">Reference proteome</keyword>
<reference evidence="3 4" key="1">
    <citation type="journal article" date="2004" name="Syst. Appl. Microbiol.">
        <title>Cryptoendolithic actinomycetes from antarctic sandstone rock samples: Micromonospora endolithica sp. nov. and two isolates related to Micromonospora coerulea Jensen 1932.</title>
        <authorList>
            <person name="Hirsch P."/>
            <person name="Mevs U."/>
            <person name="Kroppenstedt R.M."/>
            <person name="Schumann P."/>
            <person name="Stackebrandt E."/>
        </authorList>
    </citation>
    <scope>NUCLEOTIDE SEQUENCE [LARGE SCALE GENOMIC DNA]</scope>
    <source>
        <strain evidence="3 4">JCM 12677</strain>
    </source>
</reference>
<keyword evidence="2 3" id="KW-0560">Oxidoreductase</keyword>
<accession>A0A3A9ZSE2</accession>
<dbReference type="NCBIfam" id="NF005559">
    <property type="entry name" value="PRK07231.1"/>
    <property type="match status" value="1"/>
</dbReference>
<protein>
    <submittedName>
        <fullName evidence="3">Glucose 1-dehydrogenase</fullName>
        <ecNumber evidence="3">1.1.1.47</ecNumber>
    </submittedName>
</protein>
<dbReference type="RefSeq" id="WP_120725452.1">
    <property type="nucleotide sequence ID" value="NZ_RBAK01000001.1"/>
</dbReference>
<evidence type="ECO:0000313" key="3">
    <source>
        <dbReference type="EMBL" id="RKN51188.1"/>
    </source>
</evidence>
<dbReference type="Gene3D" id="3.40.50.720">
    <property type="entry name" value="NAD(P)-binding Rossmann-like Domain"/>
    <property type="match status" value="1"/>
</dbReference>
<dbReference type="InterPro" id="IPR002347">
    <property type="entry name" value="SDR_fam"/>
</dbReference>
<proteinExistence type="inferred from homology"/>
<dbReference type="PANTHER" id="PTHR42760">
    <property type="entry name" value="SHORT-CHAIN DEHYDROGENASES/REDUCTASES FAMILY MEMBER"/>
    <property type="match status" value="1"/>
</dbReference>
<comment type="similarity">
    <text evidence="1">Belongs to the short-chain dehydrogenases/reductases (SDR) family.</text>
</comment>
<dbReference type="Pfam" id="PF13561">
    <property type="entry name" value="adh_short_C2"/>
    <property type="match status" value="1"/>
</dbReference>
<comment type="caution">
    <text evidence="3">The sequence shown here is derived from an EMBL/GenBank/DDBJ whole genome shotgun (WGS) entry which is preliminary data.</text>
</comment>
<dbReference type="EC" id="1.1.1.47" evidence="3"/>
<evidence type="ECO:0000313" key="4">
    <source>
        <dbReference type="Proteomes" id="UP000281726"/>
    </source>
</evidence>
<dbReference type="EMBL" id="RBAK01000001">
    <property type="protein sequence ID" value="RKN51188.1"/>
    <property type="molecule type" value="Genomic_DNA"/>
</dbReference>
<sequence length="265" mass="26774">MTRLAGRVALVTGGGRNIGLAIARRLAADGAIVAVNGPDPEELAAAVADLGADAMAAPGDVSDPAAVAALTRAVTDRHGRIDVLVNNAAVPMSGRVPLRDLTLADWDHSFAVNARGVFLCTVAAARVMPAGGSVVNISSIGATRAHRHAIAYDATKGAVEAATRAIALDLAPRGIRVNAVAPGAIANDRFDALDRATQRRRAAPIPLGRVGTGDDVAAVVSFLASPDAAYVTGQVITVDGGLSVQARPPGIDPILDSTSAEGQQP</sequence>
<dbReference type="FunFam" id="3.40.50.720:FF:000084">
    <property type="entry name" value="Short-chain dehydrogenase reductase"/>
    <property type="match status" value="1"/>
</dbReference>
<name>A0A3A9ZSE2_9ACTN</name>
<gene>
    <name evidence="3" type="ORF">D7223_05660</name>
</gene>
<organism evidence="3 4">
    <name type="scientific">Micromonospora endolithica</name>
    <dbReference type="NCBI Taxonomy" id="230091"/>
    <lineage>
        <taxon>Bacteria</taxon>
        <taxon>Bacillati</taxon>
        <taxon>Actinomycetota</taxon>
        <taxon>Actinomycetes</taxon>
        <taxon>Micromonosporales</taxon>
        <taxon>Micromonosporaceae</taxon>
        <taxon>Micromonospora</taxon>
    </lineage>
</organism>
<dbReference type="PANTHER" id="PTHR42760:SF133">
    <property type="entry name" value="3-OXOACYL-[ACYL-CARRIER-PROTEIN] REDUCTASE"/>
    <property type="match status" value="1"/>
</dbReference>
<dbReference type="PRINTS" id="PR00080">
    <property type="entry name" value="SDRFAMILY"/>
</dbReference>